<dbReference type="InterPro" id="IPR036388">
    <property type="entry name" value="WH-like_DNA-bd_sf"/>
</dbReference>
<comment type="caution">
    <text evidence="6">The sequence shown here is derived from an EMBL/GenBank/DDBJ whole genome shotgun (WGS) entry which is preliminary data.</text>
</comment>
<dbReference type="InterPro" id="IPR047640">
    <property type="entry name" value="RpiR-like"/>
</dbReference>
<dbReference type="EMBL" id="JAUSTM010000038">
    <property type="protein sequence ID" value="MDQ0223595.1"/>
    <property type="molecule type" value="Genomic_DNA"/>
</dbReference>
<dbReference type="Gene3D" id="1.10.10.10">
    <property type="entry name" value="Winged helix-like DNA-binding domain superfamily/Winged helix DNA-binding domain"/>
    <property type="match status" value="1"/>
</dbReference>
<keyword evidence="7" id="KW-1185">Reference proteome</keyword>
<dbReference type="InterPro" id="IPR001347">
    <property type="entry name" value="SIS_dom"/>
</dbReference>
<dbReference type="PANTHER" id="PTHR30514:SF10">
    <property type="entry name" value="MURR_RPIR FAMILY TRANSCRIPTIONAL REGULATOR"/>
    <property type="match status" value="1"/>
</dbReference>
<organism evidence="6 7">
    <name type="scientific">Streptococcus moroccensis</name>
    <dbReference type="NCBI Taxonomy" id="1451356"/>
    <lineage>
        <taxon>Bacteria</taxon>
        <taxon>Bacillati</taxon>
        <taxon>Bacillota</taxon>
        <taxon>Bacilli</taxon>
        <taxon>Lactobacillales</taxon>
        <taxon>Streptococcaceae</taxon>
        <taxon>Streptococcus</taxon>
    </lineage>
</organism>
<evidence type="ECO:0000313" key="6">
    <source>
        <dbReference type="EMBL" id="MDQ0223595.1"/>
    </source>
</evidence>
<accession>A0ABT9YX06</accession>
<feature type="domain" description="HTH rpiR-type" evidence="4">
    <location>
        <begin position="1"/>
        <end position="75"/>
    </location>
</feature>
<dbReference type="InterPro" id="IPR000281">
    <property type="entry name" value="HTH_RpiR"/>
</dbReference>
<proteinExistence type="predicted"/>
<reference evidence="6 7" key="1">
    <citation type="submission" date="2023-07" db="EMBL/GenBank/DDBJ databases">
        <title>Genomic Encyclopedia of Type Strains, Phase IV (KMG-IV): sequencing the most valuable type-strain genomes for metagenomic binning, comparative biology and taxonomic classification.</title>
        <authorList>
            <person name="Goeker M."/>
        </authorList>
    </citation>
    <scope>NUCLEOTIDE SEQUENCE [LARGE SCALE GENOMIC DNA]</scope>
    <source>
        <strain evidence="6 7">DSM 105143</strain>
    </source>
</reference>
<dbReference type="SUPFAM" id="SSF53697">
    <property type="entry name" value="SIS domain"/>
    <property type="match status" value="1"/>
</dbReference>
<dbReference type="Gene3D" id="3.40.50.10490">
    <property type="entry name" value="Glucose-6-phosphate isomerase like protein, domain 1"/>
    <property type="match status" value="1"/>
</dbReference>
<protein>
    <submittedName>
        <fullName evidence="6">DNA-binding MurR/RpiR family transcriptional regulator</fullName>
    </submittedName>
</protein>
<sequence>MLIYEQLQQFPLSPAEKGIANYLLAFPETLETSSIQTIAQNTYTQPSTVIRMAKKLGFSGWTDFKRAYLKEWQYSQKGLADLDANHPFGPKDNIMTIAQKMATLEEATIADTLSLLNHDSLAKAKSLLSQASTIAIFAYNANLLIAQDFALKMRRLGKSVVLSDIPGEERYLAHNLETNSCAILISYSGENDNLLGINRILQDRGIPTLAITSIGNNQLAKSCTSFLPLTTREKLYSKIGSFTSNTSIILLLNILYAVLFAQDYDGHYQHLKATGRQIDFRKASHSILEEQEVASD</sequence>
<evidence type="ECO:0000256" key="1">
    <source>
        <dbReference type="ARBA" id="ARBA00023015"/>
    </source>
</evidence>
<feature type="domain" description="SIS" evidence="5">
    <location>
        <begin position="124"/>
        <end position="265"/>
    </location>
</feature>
<evidence type="ECO:0000313" key="7">
    <source>
        <dbReference type="Proteomes" id="UP001223079"/>
    </source>
</evidence>
<evidence type="ECO:0000259" key="4">
    <source>
        <dbReference type="PROSITE" id="PS51071"/>
    </source>
</evidence>
<dbReference type="Proteomes" id="UP001223079">
    <property type="component" value="Unassembled WGS sequence"/>
</dbReference>
<dbReference type="GO" id="GO:0003677">
    <property type="term" value="F:DNA binding"/>
    <property type="evidence" value="ECO:0007669"/>
    <property type="project" value="UniProtKB-KW"/>
</dbReference>
<dbReference type="RefSeq" id="WP_307122734.1">
    <property type="nucleotide sequence ID" value="NZ_JAUSTM010000038.1"/>
</dbReference>
<evidence type="ECO:0000256" key="2">
    <source>
        <dbReference type="ARBA" id="ARBA00023125"/>
    </source>
</evidence>
<dbReference type="Pfam" id="PF01380">
    <property type="entry name" value="SIS"/>
    <property type="match status" value="1"/>
</dbReference>
<keyword evidence="1" id="KW-0805">Transcription regulation</keyword>
<keyword evidence="2 6" id="KW-0238">DNA-binding</keyword>
<dbReference type="CDD" id="cd05013">
    <property type="entry name" value="SIS_RpiR"/>
    <property type="match status" value="1"/>
</dbReference>
<evidence type="ECO:0000256" key="3">
    <source>
        <dbReference type="ARBA" id="ARBA00023163"/>
    </source>
</evidence>
<dbReference type="InterPro" id="IPR035472">
    <property type="entry name" value="RpiR-like_SIS"/>
</dbReference>
<keyword evidence="3" id="KW-0804">Transcription</keyword>
<dbReference type="InterPro" id="IPR009057">
    <property type="entry name" value="Homeodomain-like_sf"/>
</dbReference>
<dbReference type="Pfam" id="PF01418">
    <property type="entry name" value="HTH_6"/>
    <property type="match status" value="1"/>
</dbReference>
<dbReference type="PROSITE" id="PS51071">
    <property type="entry name" value="HTH_RPIR"/>
    <property type="match status" value="1"/>
</dbReference>
<dbReference type="PROSITE" id="PS51464">
    <property type="entry name" value="SIS"/>
    <property type="match status" value="1"/>
</dbReference>
<gene>
    <name evidence="6" type="ORF">J2S23_002172</name>
</gene>
<name>A0ABT9YX06_9STRE</name>
<dbReference type="SUPFAM" id="SSF46689">
    <property type="entry name" value="Homeodomain-like"/>
    <property type="match status" value="1"/>
</dbReference>
<evidence type="ECO:0000259" key="5">
    <source>
        <dbReference type="PROSITE" id="PS51464"/>
    </source>
</evidence>
<dbReference type="InterPro" id="IPR046348">
    <property type="entry name" value="SIS_dom_sf"/>
</dbReference>
<dbReference type="PANTHER" id="PTHR30514">
    <property type="entry name" value="GLUCOKINASE"/>
    <property type="match status" value="1"/>
</dbReference>